<dbReference type="AlphaFoldDB" id="A0ABD2QM50"/>
<sequence>MPDASLAESHRHCCTLVQVVARNTSLDQHSIRNWLTSCLHLQRVQSQPGHIIRLFLMYLLGLSKLGLLHTSHSHEELPQLTRSQLATLQLRLPLYI</sequence>
<comment type="caution">
    <text evidence="1">The sequence shown here is derived from an EMBL/GenBank/DDBJ whole genome shotgun (WGS) entry which is preliminary data.</text>
</comment>
<organism evidence="1 2">
    <name type="scientific">Cichlidogyrus casuarinus</name>
    <dbReference type="NCBI Taxonomy" id="1844966"/>
    <lineage>
        <taxon>Eukaryota</taxon>
        <taxon>Metazoa</taxon>
        <taxon>Spiralia</taxon>
        <taxon>Lophotrochozoa</taxon>
        <taxon>Platyhelminthes</taxon>
        <taxon>Monogenea</taxon>
        <taxon>Monopisthocotylea</taxon>
        <taxon>Dactylogyridea</taxon>
        <taxon>Ancyrocephalidae</taxon>
        <taxon>Cichlidogyrus</taxon>
    </lineage>
</organism>
<reference evidence="1 2" key="1">
    <citation type="submission" date="2024-11" db="EMBL/GenBank/DDBJ databases">
        <title>Adaptive evolution of stress response genes in parasites aligns with host niche diversity.</title>
        <authorList>
            <person name="Hahn C."/>
            <person name="Resl P."/>
        </authorList>
    </citation>
    <scope>NUCLEOTIDE SEQUENCE [LARGE SCALE GENOMIC DNA]</scope>
    <source>
        <strain evidence="1">EGGRZ-B1_66</strain>
        <tissue evidence="1">Body</tissue>
    </source>
</reference>
<accession>A0ABD2QM50</accession>
<proteinExistence type="predicted"/>
<dbReference type="Proteomes" id="UP001626550">
    <property type="component" value="Unassembled WGS sequence"/>
</dbReference>
<evidence type="ECO:0000313" key="1">
    <source>
        <dbReference type="EMBL" id="KAL3320619.1"/>
    </source>
</evidence>
<evidence type="ECO:0000313" key="2">
    <source>
        <dbReference type="Proteomes" id="UP001626550"/>
    </source>
</evidence>
<dbReference type="EMBL" id="JBJKFK010000040">
    <property type="protein sequence ID" value="KAL3320619.1"/>
    <property type="molecule type" value="Genomic_DNA"/>
</dbReference>
<protein>
    <submittedName>
        <fullName evidence="1">Uncharacterized protein</fullName>
    </submittedName>
</protein>
<gene>
    <name evidence="1" type="ORF">Ciccas_000694</name>
</gene>
<keyword evidence="2" id="KW-1185">Reference proteome</keyword>
<name>A0ABD2QM50_9PLAT</name>